<dbReference type="CDD" id="cd00812">
    <property type="entry name" value="LeuRS_core"/>
    <property type="match status" value="1"/>
</dbReference>
<dbReference type="Gene3D" id="3.10.20.590">
    <property type="match status" value="1"/>
</dbReference>
<dbReference type="HOGENOM" id="CLU_004427_0_0_1"/>
<dbReference type="FunFam" id="3.40.50.620:FF:000077">
    <property type="entry name" value="Leucine--tRNA ligase"/>
    <property type="match status" value="1"/>
</dbReference>
<dbReference type="Gene3D" id="3.90.740.10">
    <property type="entry name" value="Valyl/Leucyl/Isoleucyl-tRNA synthetase, editing domain"/>
    <property type="match status" value="1"/>
</dbReference>
<feature type="domain" description="Aminoacyl-tRNA synthetase class Ia" evidence="14">
    <location>
        <begin position="75"/>
        <end position="268"/>
    </location>
</feature>
<dbReference type="PANTHER" id="PTHR43740">
    <property type="entry name" value="LEUCYL-TRNA SYNTHETASE"/>
    <property type="match status" value="1"/>
</dbReference>
<dbReference type="RefSeq" id="XP_005787866.1">
    <property type="nucleotide sequence ID" value="XM_005787809.1"/>
</dbReference>
<evidence type="ECO:0000313" key="18">
    <source>
        <dbReference type="Proteomes" id="UP000013827"/>
    </source>
</evidence>
<evidence type="ECO:0000256" key="5">
    <source>
        <dbReference type="ARBA" id="ARBA00022741"/>
    </source>
</evidence>
<dbReference type="InterPro" id="IPR025709">
    <property type="entry name" value="Leu_tRNA-synth_edit"/>
</dbReference>
<accession>A0A0D3KI52</accession>
<dbReference type="Gene3D" id="1.10.730.10">
    <property type="entry name" value="Isoleucyl-tRNA Synthetase, Domain 1"/>
    <property type="match status" value="1"/>
</dbReference>
<dbReference type="Pfam" id="PF00133">
    <property type="entry name" value="tRNA-synt_1"/>
    <property type="match status" value="2"/>
</dbReference>
<dbReference type="GO" id="GO:0005739">
    <property type="term" value="C:mitochondrion"/>
    <property type="evidence" value="ECO:0007669"/>
    <property type="project" value="TreeGrafter"/>
</dbReference>
<evidence type="ECO:0000259" key="14">
    <source>
        <dbReference type="Pfam" id="PF00133"/>
    </source>
</evidence>
<dbReference type="SUPFAM" id="SSF47323">
    <property type="entry name" value="Anticodon-binding domain of a subclass of class I aminoacyl-tRNA synthetases"/>
    <property type="match status" value="1"/>
</dbReference>
<organism evidence="17 18">
    <name type="scientific">Emiliania huxleyi (strain CCMP1516)</name>
    <dbReference type="NCBI Taxonomy" id="280463"/>
    <lineage>
        <taxon>Eukaryota</taxon>
        <taxon>Haptista</taxon>
        <taxon>Haptophyta</taxon>
        <taxon>Prymnesiophyceae</taxon>
        <taxon>Isochrysidales</taxon>
        <taxon>Noelaerhabdaceae</taxon>
        <taxon>Emiliania</taxon>
    </lineage>
</organism>
<dbReference type="PaxDb" id="2903-EOD35437"/>
<dbReference type="EnsemblProtists" id="EOD35437">
    <property type="protein sequence ID" value="EOD35437"/>
    <property type="gene ID" value="EMIHUDRAFT_420918"/>
</dbReference>
<dbReference type="KEGG" id="ehx:EMIHUDRAFT_420918"/>
<dbReference type="FunFam" id="3.10.20.590:FF:000001">
    <property type="entry name" value="Leucine--tRNA ligase"/>
    <property type="match status" value="1"/>
</dbReference>
<feature type="chain" id="PRO_5044291825" description="leucine--tRNA ligase" evidence="13">
    <location>
        <begin position="22"/>
        <end position="896"/>
    </location>
</feature>
<dbReference type="InterPro" id="IPR014729">
    <property type="entry name" value="Rossmann-like_a/b/a_fold"/>
</dbReference>
<reference evidence="18" key="1">
    <citation type="journal article" date="2013" name="Nature">
        <title>Pan genome of the phytoplankton Emiliania underpins its global distribution.</title>
        <authorList>
            <person name="Read B.A."/>
            <person name="Kegel J."/>
            <person name="Klute M.J."/>
            <person name="Kuo A."/>
            <person name="Lefebvre S.C."/>
            <person name="Maumus F."/>
            <person name="Mayer C."/>
            <person name="Miller J."/>
            <person name="Monier A."/>
            <person name="Salamov A."/>
            <person name="Young J."/>
            <person name="Aguilar M."/>
            <person name="Claverie J.M."/>
            <person name="Frickenhaus S."/>
            <person name="Gonzalez K."/>
            <person name="Herman E.K."/>
            <person name="Lin Y.C."/>
            <person name="Napier J."/>
            <person name="Ogata H."/>
            <person name="Sarno A.F."/>
            <person name="Shmutz J."/>
            <person name="Schroeder D."/>
            <person name="de Vargas C."/>
            <person name="Verret F."/>
            <person name="von Dassow P."/>
            <person name="Valentin K."/>
            <person name="Van de Peer Y."/>
            <person name="Wheeler G."/>
            <person name="Dacks J.B."/>
            <person name="Delwiche C.F."/>
            <person name="Dyhrman S.T."/>
            <person name="Glockner G."/>
            <person name="John U."/>
            <person name="Richards T."/>
            <person name="Worden A.Z."/>
            <person name="Zhang X."/>
            <person name="Grigoriev I.V."/>
            <person name="Allen A.E."/>
            <person name="Bidle K."/>
            <person name="Borodovsky M."/>
            <person name="Bowler C."/>
            <person name="Brownlee C."/>
            <person name="Cock J.M."/>
            <person name="Elias M."/>
            <person name="Gladyshev V.N."/>
            <person name="Groth M."/>
            <person name="Guda C."/>
            <person name="Hadaegh A."/>
            <person name="Iglesias-Rodriguez M.D."/>
            <person name="Jenkins J."/>
            <person name="Jones B.M."/>
            <person name="Lawson T."/>
            <person name="Leese F."/>
            <person name="Lindquist E."/>
            <person name="Lobanov A."/>
            <person name="Lomsadze A."/>
            <person name="Malik S.B."/>
            <person name="Marsh M.E."/>
            <person name="Mackinder L."/>
            <person name="Mock T."/>
            <person name="Mueller-Roeber B."/>
            <person name="Pagarete A."/>
            <person name="Parker M."/>
            <person name="Probert I."/>
            <person name="Quesneville H."/>
            <person name="Raines C."/>
            <person name="Rensing S.A."/>
            <person name="Riano-Pachon D.M."/>
            <person name="Richier S."/>
            <person name="Rokitta S."/>
            <person name="Shiraiwa Y."/>
            <person name="Soanes D.M."/>
            <person name="van der Giezen M."/>
            <person name="Wahlund T.M."/>
            <person name="Williams B."/>
            <person name="Wilson W."/>
            <person name="Wolfe G."/>
            <person name="Wurch L.L."/>
        </authorList>
    </citation>
    <scope>NUCLEOTIDE SEQUENCE</scope>
</reference>
<evidence type="ECO:0000259" key="16">
    <source>
        <dbReference type="Pfam" id="PF13603"/>
    </source>
</evidence>
<dbReference type="CDD" id="cd07958">
    <property type="entry name" value="Anticodon_Ia_Leu_BEm"/>
    <property type="match status" value="1"/>
</dbReference>
<feature type="domain" description="Aminoacyl-tRNA synthetase class Ia" evidence="14">
    <location>
        <begin position="644"/>
        <end position="693"/>
    </location>
</feature>
<dbReference type="GO" id="GO:0006429">
    <property type="term" value="P:leucyl-tRNA aminoacylation"/>
    <property type="evidence" value="ECO:0007669"/>
    <property type="project" value="InterPro"/>
</dbReference>
<evidence type="ECO:0000313" key="17">
    <source>
        <dbReference type="EnsemblProtists" id="EOD35437"/>
    </source>
</evidence>
<keyword evidence="6 11" id="KW-0067">ATP-binding</keyword>
<evidence type="ECO:0000256" key="10">
    <source>
        <dbReference type="ARBA" id="ARBA00047469"/>
    </source>
</evidence>
<keyword evidence="8 11" id="KW-0030">Aminoacyl-tRNA synthetase</keyword>
<dbReference type="PRINTS" id="PR00985">
    <property type="entry name" value="TRNASYNTHLEU"/>
</dbReference>
<keyword evidence="5 11" id="KW-0547">Nucleotide-binding</keyword>
<evidence type="ECO:0000256" key="9">
    <source>
        <dbReference type="ARBA" id="ARBA00030520"/>
    </source>
</evidence>
<evidence type="ECO:0000256" key="2">
    <source>
        <dbReference type="ARBA" id="ARBA00013164"/>
    </source>
</evidence>
<dbReference type="Pfam" id="PF13603">
    <property type="entry name" value="tRNA-synt_1_2"/>
    <property type="match status" value="1"/>
</dbReference>
<keyword evidence="3" id="KW-0963">Cytoplasm</keyword>
<feature type="signal peptide" evidence="13">
    <location>
        <begin position="1"/>
        <end position="21"/>
    </location>
</feature>
<dbReference type="OMA" id="GIEHACM"/>
<evidence type="ECO:0000256" key="3">
    <source>
        <dbReference type="ARBA" id="ARBA00022490"/>
    </source>
</evidence>
<evidence type="ECO:0000259" key="15">
    <source>
        <dbReference type="Pfam" id="PF08264"/>
    </source>
</evidence>
<dbReference type="GO" id="GO:0002161">
    <property type="term" value="F:aminoacyl-tRNA deacylase activity"/>
    <property type="evidence" value="ECO:0007669"/>
    <property type="project" value="InterPro"/>
</dbReference>
<dbReference type="InterPro" id="IPR002302">
    <property type="entry name" value="Leu-tRNA-ligase"/>
</dbReference>
<evidence type="ECO:0000256" key="7">
    <source>
        <dbReference type="ARBA" id="ARBA00022917"/>
    </source>
</evidence>
<comment type="catalytic activity">
    <reaction evidence="10">
        <text>tRNA(Leu) + L-leucine + ATP = L-leucyl-tRNA(Leu) + AMP + diphosphate</text>
        <dbReference type="Rhea" id="RHEA:11688"/>
        <dbReference type="Rhea" id="RHEA-COMP:9613"/>
        <dbReference type="Rhea" id="RHEA-COMP:9622"/>
        <dbReference type="ChEBI" id="CHEBI:30616"/>
        <dbReference type="ChEBI" id="CHEBI:33019"/>
        <dbReference type="ChEBI" id="CHEBI:57427"/>
        <dbReference type="ChEBI" id="CHEBI:78442"/>
        <dbReference type="ChEBI" id="CHEBI:78494"/>
        <dbReference type="ChEBI" id="CHEBI:456215"/>
        <dbReference type="EC" id="6.1.1.4"/>
    </reaction>
</comment>
<dbReference type="NCBIfam" id="TIGR00396">
    <property type="entry name" value="leuS_bact"/>
    <property type="match status" value="1"/>
</dbReference>
<keyword evidence="18" id="KW-1185">Reference proteome</keyword>
<evidence type="ECO:0000256" key="12">
    <source>
        <dbReference type="SAM" id="MobiDB-lite"/>
    </source>
</evidence>
<dbReference type="AlphaFoldDB" id="A0A0D3KI52"/>
<dbReference type="GO" id="GO:0004823">
    <property type="term" value="F:leucine-tRNA ligase activity"/>
    <property type="evidence" value="ECO:0007669"/>
    <property type="project" value="UniProtKB-EC"/>
</dbReference>
<dbReference type="Gene3D" id="3.40.50.620">
    <property type="entry name" value="HUPs"/>
    <property type="match status" value="2"/>
</dbReference>
<reference evidence="17" key="2">
    <citation type="submission" date="2024-10" db="UniProtKB">
        <authorList>
            <consortium name="EnsemblProtists"/>
        </authorList>
    </citation>
    <scope>IDENTIFICATION</scope>
</reference>
<feature type="domain" description="Methionyl/Valyl/Leucyl/Isoleucyl-tRNA synthetase anticodon-binding" evidence="15">
    <location>
        <begin position="749"/>
        <end position="857"/>
    </location>
</feature>
<name>A0A0D3KI52_EMIH1</name>
<dbReference type="GO" id="GO:0032543">
    <property type="term" value="P:mitochondrial translation"/>
    <property type="evidence" value="ECO:0007669"/>
    <property type="project" value="TreeGrafter"/>
</dbReference>
<dbReference type="InterPro" id="IPR009008">
    <property type="entry name" value="Val/Leu/Ile-tRNA-synth_edit"/>
</dbReference>
<evidence type="ECO:0000256" key="1">
    <source>
        <dbReference type="ARBA" id="ARBA00005594"/>
    </source>
</evidence>
<dbReference type="PROSITE" id="PS00178">
    <property type="entry name" value="AA_TRNA_LIGASE_I"/>
    <property type="match status" value="1"/>
</dbReference>
<dbReference type="SUPFAM" id="SSF50677">
    <property type="entry name" value="ValRS/IleRS/LeuRS editing domain"/>
    <property type="match status" value="1"/>
</dbReference>
<dbReference type="PANTHER" id="PTHR43740:SF2">
    <property type="entry name" value="LEUCINE--TRNA LIGASE, MITOCHONDRIAL"/>
    <property type="match status" value="1"/>
</dbReference>
<dbReference type="GO" id="GO:0005524">
    <property type="term" value="F:ATP binding"/>
    <property type="evidence" value="ECO:0007669"/>
    <property type="project" value="UniProtKB-KW"/>
</dbReference>
<evidence type="ECO:0000256" key="13">
    <source>
        <dbReference type="SAM" id="SignalP"/>
    </source>
</evidence>
<dbReference type="Proteomes" id="UP000013827">
    <property type="component" value="Unassembled WGS sequence"/>
</dbReference>
<evidence type="ECO:0000256" key="4">
    <source>
        <dbReference type="ARBA" id="ARBA00022598"/>
    </source>
</evidence>
<dbReference type="FunFam" id="1.10.730.10:FF:000011">
    <property type="entry name" value="Leucine--tRNA ligase chloroplastic/mitochondrial"/>
    <property type="match status" value="1"/>
</dbReference>
<keyword evidence="4 11" id="KW-0436">Ligase</keyword>
<dbReference type="GeneID" id="17280707"/>
<dbReference type="InterPro" id="IPR001412">
    <property type="entry name" value="aa-tRNA-synth_I_CS"/>
</dbReference>
<evidence type="ECO:0000256" key="8">
    <source>
        <dbReference type="ARBA" id="ARBA00023146"/>
    </source>
</evidence>
<comment type="similarity">
    <text evidence="1 11">Belongs to the class-I aminoacyl-tRNA synthetase family.</text>
</comment>
<dbReference type="HAMAP" id="MF_00049_B">
    <property type="entry name" value="Leu_tRNA_synth_B"/>
    <property type="match status" value="1"/>
</dbReference>
<dbReference type="SUPFAM" id="SSF52374">
    <property type="entry name" value="Nucleotidylyl transferase"/>
    <property type="match status" value="1"/>
</dbReference>
<proteinExistence type="inferred from homology"/>
<sequence>MRTRSRRAAVSLLGLIGGAHATSLSHFRTPVFAAAGARRCMQRSFRAAAPAEAAAPPAAGASKGGVAYDLAIEAKWQAHWEAHRTFATRRREGKQKKYVLDMFPYPSGAGLHVGHPEGYTASDIMARYWRMRDYDVLHPMGWDSFGLPAEQHAMNTGTHPEVTTKENIANFKRQLRSLGFSYDWERELATTDVGYVKWTQWIFLKLFEQGLAFQDEKPVNWCAGLGTVLANEEIIDGLSERGGFPVERKPLRQWVLQITALADRLAAELDGRAGPKGTMTMQRSWIGRSEGAEIAFATEGGGEDVRVFTTRADTLMGATYVVVAPEHPLARRVGESDSAASKSDLDRTSAKAKSGVPAGESVVHPLTGERLPVWVADYVIGSYGTGAVMAVPAHDERDFDFAAAHGLPVKRVVAEPDGAAEALEEALSGGGASGGGAFTEHGVAVNSGPLVDGLATAEAKAKVSYKLRDWVFSRQRYWGEPIPIYFPVTTDGDPRKGDAYSIDYSQPLPVAEEELPVALPELEDFQPGDDPQGCLARVLDWRDAAEMQPRCEMRFFQRDGKWWARETNTMPQWAGSCWYYLRFADPANTQQAWSAEAEKAWLPVDLRGGARRAAPALRALLAQGPPLARPLLTPAVLHSLGLVSTAEPFQKLVHQGMILGADGEKMSKPAPAGNVINPDDIVSAYGADAMRLYEMFMGPLEAVKPWQTEQIAGVVRFQNRVHALATRADGSAELGDAGPHERGRTERLMHQTIKKGTGDVDALSFNTAISQMMIFSNHLAGLKQLPAEPVEKLALLVSPLAPHLGAEAWQMLGHEQSLAYEPWPEYDEAKCVETDVVMAVQVNGKVRAEIKIAKDAAEAEARELAAASENVQKFLDGKEVKKFIYVPGRIINFVAK</sequence>
<feature type="region of interest" description="Disordered" evidence="12">
    <location>
        <begin position="332"/>
        <end position="362"/>
    </location>
</feature>
<dbReference type="InterPro" id="IPR013155">
    <property type="entry name" value="M/V/L/I-tRNA-synth_anticd-bd"/>
</dbReference>
<dbReference type="eggNOG" id="KOG0435">
    <property type="taxonomic scope" value="Eukaryota"/>
</dbReference>
<evidence type="ECO:0000256" key="6">
    <source>
        <dbReference type="ARBA" id="ARBA00022840"/>
    </source>
</evidence>
<dbReference type="STRING" id="2903.R1DKA2"/>
<keyword evidence="7 11" id="KW-0648">Protein biosynthesis</keyword>
<dbReference type="EC" id="6.1.1.4" evidence="2"/>
<dbReference type="Pfam" id="PF08264">
    <property type="entry name" value="Anticodon_1"/>
    <property type="match status" value="1"/>
</dbReference>
<evidence type="ECO:0000256" key="11">
    <source>
        <dbReference type="RuleBase" id="RU363035"/>
    </source>
</evidence>
<dbReference type="InterPro" id="IPR002300">
    <property type="entry name" value="aa-tRNA-synth_Ia"/>
</dbReference>
<dbReference type="InterPro" id="IPR009080">
    <property type="entry name" value="tRNAsynth_Ia_anticodon-bd"/>
</dbReference>
<feature type="domain" description="Leucyl-tRNA synthetase editing" evidence="16">
    <location>
        <begin position="283"/>
        <end position="466"/>
    </location>
</feature>
<protein>
    <recommendedName>
        <fullName evidence="2">leucine--tRNA ligase</fullName>
        <ecNumber evidence="2">6.1.1.4</ecNumber>
    </recommendedName>
    <alternativeName>
        <fullName evidence="9">Leucyl-tRNA synthetase</fullName>
    </alternativeName>
</protein>
<keyword evidence="13" id="KW-0732">Signal</keyword>